<keyword evidence="7" id="KW-0131">Cell cycle</keyword>
<dbReference type="Gene3D" id="3.40.50.720">
    <property type="entry name" value="NAD(P)-binding Rossmann-like Domain"/>
    <property type="match status" value="1"/>
</dbReference>
<evidence type="ECO:0000256" key="7">
    <source>
        <dbReference type="HAMAP-Rule" id="MF_00639"/>
    </source>
</evidence>
<dbReference type="AlphaFoldDB" id="A0A2M9ZNE8"/>
<dbReference type="EMBL" id="NPDY01000008">
    <property type="protein sequence ID" value="PJZ69567.1"/>
    <property type="molecule type" value="Genomic_DNA"/>
</dbReference>
<organism evidence="10 12">
    <name type="scientific">Leptospira perolatii</name>
    <dbReference type="NCBI Taxonomy" id="2023191"/>
    <lineage>
        <taxon>Bacteria</taxon>
        <taxon>Pseudomonadati</taxon>
        <taxon>Spirochaetota</taxon>
        <taxon>Spirochaetia</taxon>
        <taxon>Leptospirales</taxon>
        <taxon>Leptospiraceae</taxon>
        <taxon>Leptospira</taxon>
    </lineage>
</organism>
<evidence type="ECO:0000259" key="8">
    <source>
        <dbReference type="Pfam" id="PF08245"/>
    </source>
</evidence>
<dbReference type="Proteomes" id="UP000231962">
    <property type="component" value="Unassembled WGS sequence"/>
</dbReference>
<dbReference type="InterPro" id="IPR036565">
    <property type="entry name" value="Mur-like_cat_sf"/>
</dbReference>
<dbReference type="Gene3D" id="3.90.190.20">
    <property type="entry name" value="Mur ligase, C-terminal domain"/>
    <property type="match status" value="1"/>
</dbReference>
<evidence type="ECO:0000313" key="9">
    <source>
        <dbReference type="EMBL" id="PJZ69567.1"/>
    </source>
</evidence>
<evidence type="ECO:0000256" key="5">
    <source>
        <dbReference type="ARBA" id="ARBA00022741"/>
    </source>
</evidence>
<evidence type="ECO:0000256" key="6">
    <source>
        <dbReference type="ARBA" id="ARBA00022840"/>
    </source>
</evidence>
<comment type="pathway">
    <text evidence="2 7">Cell wall biogenesis; peptidoglycan biosynthesis.</text>
</comment>
<dbReference type="InterPro" id="IPR005762">
    <property type="entry name" value="MurD"/>
</dbReference>
<evidence type="ECO:0000313" key="11">
    <source>
        <dbReference type="Proteomes" id="UP000231962"/>
    </source>
</evidence>
<comment type="function">
    <text evidence="7">Cell wall formation. Catalyzes the addition of glutamate to the nucleotide precursor UDP-N-acetylmuramoyl-L-alanine (UMA).</text>
</comment>
<dbReference type="OrthoDB" id="9809796at2"/>
<dbReference type="GO" id="GO:0005737">
    <property type="term" value="C:cytoplasm"/>
    <property type="evidence" value="ECO:0007669"/>
    <property type="project" value="UniProtKB-SubCell"/>
</dbReference>
<dbReference type="GO" id="GO:0051301">
    <property type="term" value="P:cell division"/>
    <property type="evidence" value="ECO:0007669"/>
    <property type="project" value="UniProtKB-KW"/>
</dbReference>
<comment type="similarity">
    <text evidence="7">Belongs to the MurCDEF family.</text>
</comment>
<dbReference type="NCBIfam" id="TIGR01087">
    <property type="entry name" value="murD"/>
    <property type="match status" value="1"/>
</dbReference>
<dbReference type="UniPathway" id="UPA00219"/>
<dbReference type="GO" id="GO:0009252">
    <property type="term" value="P:peptidoglycan biosynthetic process"/>
    <property type="evidence" value="ECO:0007669"/>
    <property type="project" value="UniProtKB-UniRule"/>
</dbReference>
<dbReference type="HAMAP" id="MF_00639">
    <property type="entry name" value="MurD"/>
    <property type="match status" value="1"/>
</dbReference>
<keyword evidence="3 7" id="KW-0963">Cytoplasm</keyword>
<dbReference type="PANTHER" id="PTHR43692">
    <property type="entry name" value="UDP-N-ACETYLMURAMOYLALANINE--D-GLUTAMATE LIGASE"/>
    <property type="match status" value="1"/>
</dbReference>
<evidence type="ECO:0000256" key="3">
    <source>
        <dbReference type="ARBA" id="ARBA00022490"/>
    </source>
</evidence>
<evidence type="ECO:0000256" key="4">
    <source>
        <dbReference type="ARBA" id="ARBA00022598"/>
    </source>
</evidence>
<feature type="domain" description="Mur ligase central" evidence="8">
    <location>
        <begin position="108"/>
        <end position="279"/>
    </location>
</feature>
<keyword evidence="7" id="KW-0573">Peptidoglycan synthesis</keyword>
<keyword evidence="7" id="KW-0133">Cell shape</keyword>
<dbReference type="PANTHER" id="PTHR43692:SF1">
    <property type="entry name" value="UDP-N-ACETYLMURAMOYLALANINE--D-GLUTAMATE LIGASE"/>
    <property type="match status" value="1"/>
</dbReference>
<evidence type="ECO:0000256" key="2">
    <source>
        <dbReference type="ARBA" id="ARBA00004752"/>
    </source>
</evidence>
<dbReference type="InterPro" id="IPR013221">
    <property type="entry name" value="Mur_ligase_cen"/>
</dbReference>
<dbReference type="Gene3D" id="3.40.1190.10">
    <property type="entry name" value="Mur-like, catalytic domain"/>
    <property type="match status" value="1"/>
</dbReference>
<keyword evidence="4 7" id="KW-0436">Ligase</keyword>
<dbReference type="Pfam" id="PF08245">
    <property type="entry name" value="Mur_ligase_M"/>
    <property type="match status" value="1"/>
</dbReference>
<proteinExistence type="inferred from homology"/>
<keyword evidence="6 7" id="KW-0067">ATP-binding</keyword>
<dbReference type="SUPFAM" id="SSF51984">
    <property type="entry name" value="MurCD N-terminal domain"/>
    <property type="match status" value="1"/>
</dbReference>
<comment type="subcellular location">
    <subcellularLocation>
        <location evidence="1 7">Cytoplasm</location>
    </subcellularLocation>
</comment>
<comment type="caution">
    <text evidence="10">The sequence shown here is derived from an EMBL/GenBank/DDBJ whole genome shotgun (WGS) entry which is preliminary data.</text>
</comment>
<dbReference type="GO" id="GO:0005524">
    <property type="term" value="F:ATP binding"/>
    <property type="evidence" value="ECO:0007669"/>
    <property type="project" value="UniProtKB-UniRule"/>
</dbReference>
<dbReference type="SUPFAM" id="SSF53623">
    <property type="entry name" value="MurD-like peptide ligases, catalytic domain"/>
    <property type="match status" value="1"/>
</dbReference>
<accession>A0A2M9ZNE8</accession>
<dbReference type="EMBL" id="NPDZ01000004">
    <property type="protein sequence ID" value="PJZ73554.1"/>
    <property type="molecule type" value="Genomic_DNA"/>
</dbReference>
<keyword evidence="11" id="KW-1185">Reference proteome</keyword>
<evidence type="ECO:0000313" key="10">
    <source>
        <dbReference type="EMBL" id="PJZ73554.1"/>
    </source>
</evidence>
<protein>
    <recommendedName>
        <fullName evidence="7">UDP-N-acetylmuramoylalanine--D-glutamate ligase</fullName>
        <ecNumber evidence="7">6.3.2.9</ecNumber>
    </recommendedName>
    <alternativeName>
        <fullName evidence="7">D-glutamic acid-adding enzyme</fullName>
    </alternativeName>
    <alternativeName>
        <fullName evidence="7">UDP-N-acetylmuramoyl-L-alanyl-D-glutamate synthetase</fullName>
    </alternativeName>
</protein>
<keyword evidence="7" id="KW-0132">Cell division</keyword>
<sequence>MMNFPTSLLGQRVLVLGGGVSGLAALRLLREKQAVPLLSDAQKISEVSDLQIPENTPLADLLPLSLIIKSPGISWENPIVAQARQLAIPIVSEVEFARAYFSGRIVGVTGTDGKSTTTSLIRHLISKDFPGTEAGGNLGLAFSDFCLKPIPVAVLELSSYQLEDSSPLHLNVSVLLNLAPDHLERHKTLDNYFGAKAKIADAANPRHTFITNSRLYKERIQSLAWKCRILTFGREEDSSARILEDEQKIRTLTVEYDVSKFHLPGSHNLENLAASILAAEAMEADPKSIQAMLETFQGLPHRFQMAGKAADVQFINDSKSTNLHSMLAGMKGWKFRKSTCLILGGRTKKEDITPLKEFLKDKIGWVILFGEAKEEWGSELSQILGTHLILKDDLEESFSWLKNAVRSGLARLTHVVFSPACASFDQYKNFEERGNHFLNLVSTWAKEEP</sequence>
<evidence type="ECO:0000313" key="12">
    <source>
        <dbReference type="Proteomes" id="UP000231990"/>
    </source>
</evidence>
<keyword evidence="5 7" id="KW-0547">Nucleotide-binding</keyword>
<dbReference type="EC" id="6.3.2.9" evidence="7"/>
<name>A0A2M9ZNE8_9LEPT</name>
<comment type="catalytic activity">
    <reaction evidence="7">
        <text>UDP-N-acetyl-alpha-D-muramoyl-L-alanine + D-glutamate + ATP = UDP-N-acetyl-alpha-D-muramoyl-L-alanyl-D-glutamate + ADP + phosphate + H(+)</text>
        <dbReference type="Rhea" id="RHEA:16429"/>
        <dbReference type="ChEBI" id="CHEBI:15378"/>
        <dbReference type="ChEBI" id="CHEBI:29986"/>
        <dbReference type="ChEBI" id="CHEBI:30616"/>
        <dbReference type="ChEBI" id="CHEBI:43474"/>
        <dbReference type="ChEBI" id="CHEBI:83898"/>
        <dbReference type="ChEBI" id="CHEBI:83900"/>
        <dbReference type="ChEBI" id="CHEBI:456216"/>
        <dbReference type="EC" id="6.3.2.9"/>
    </reaction>
</comment>
<dbReference type="InterPro" id="IPR036615">
    <property type="entry name" value="Mur_ligase_C_dom_sf"/>
</dbReference>
<dbReference type="GO" id="GO:0008764">
    <property type="term" value="F:UDP-N-acetylmuramoylalanine-D-glutamate ligase activity"/>
    <property type="evidence" value="ECO:0007669"/>
    <property type="project" value="UniProtKB-UniRule"/>
</dbReference>
<reference evidence="11 12" key="1">
    <citation type="submission" date="2017-07" db="EMBL/GenBank/DDBJ databases">
        <title>Leptospira spp. isolated from tropical soils.</title>
        <authorList>
            <person name="Thibeaux R."/>
            <person name="Iraola G."/>
            <person name="Ferres I."/>
            <person name="Bierque E."/>
            <person name="Girault D."/>
            <person name="Soupe-Gilbert M.-E."/>
            <person name="Picardeau M."/>
            <person name="Goarant C."/>
        </authorList>
    </citation>
    <scope>NUCLEOTIDE SEQUENCE [LARGE SCALE GENOMIC DNA]</scope>
    <source>
        <strain evidence="10 12">FH1-B-B1</strain>
        <strain evidence="9 11">FH1-B-C1</strain>
    </source>
</reference>
<evidence type="ECO:0000256" key="1">
    <source>
        <dbReference type="ARBA" id="ARBA00004496"/>
    </source>
</evidence>
<feature type="binding site" evidence="7">
    <location>
        <begin position="110"/>
        <end position="116"/>
    </location>
    <ligand>
        <name>ATP</name>
        <dbReference type="ChEBI" id="CHEBI:30616"/>
    </ligand>
</feature>
<dbReference type="GO" id="GO:0008360">
    <property type="term" value="P:regulation of cell shape"/>
    <property type="evidence" value="ECO:0007669"/>
    <property type="project" value="UniProtKB-KW"/>
</dbReference>
<dbReference type="SUPFAM" id="SSF53244">
    <property type="entry name" value="MurD-like peptide ligases, peptide-binding domain"/>
    <property type="match status" value="1"/>
</dbReference>
<dbReference type="GO" id="GO:0071555">
    <property type="term" value="P:cell wall organization"/>
    <property type="evidence" value="ECO:0007669"/>
    <property type="project" value="UniProtKB-KW"/>
</dbReference>
<dbReference type="Proteomes" id="UP000231990">
    <property type="component" value="Unassembled WGS sequence"/>
</dbReference>
<keyword evidence="7" id="KW-0961">Cell wall biogenesis/degradation</keyword>
<gene>
    <name evidence="7 10" type="primary">murD</name>
    <name evidence="9" type="ORF">CH360_09745</name>
    <name evidence="10" type="ORF">CH373_08600</name>
</gene>